<keyword evidence="1" id="KW-1133">Transmembrane helix</keyword>
<evidence type="ECO:0000256" key="1">
    <source>
        <dbReference type="SAM" id="Phobius"/>
    </source>
</evidence>
<dbReference type="EMBL" id="ML732778">
    <property type="protein sequence ID" value="KAB8276128.1"/>
    <property type="molecule type" value="Genomic_DNA"/>
</dbReference>
<feature type="transmembrane region" description="Helical" evidence="1">
    <location>
        <begin position="244"/>
        <end position="262"/>
    </location>
</feature>
<keyword evidence="1" id="KW-0472">Membrane</keyword>
<dbReference type="Proteomes" id="UP000326289">
    <property type="component" value="Unassembled WGS sequence"/>
</dbReference>
<reference evidence="2 3" key="1">
    <citation type="submission" date="2019-04" db="EMBL/GenBank/DDBJ databases">
        <title>Fungal friends and foes A comparative genomics study of 23 Aspergillus species from section Flavi.</title>
        <authorList>
            <consortium name="DOE Joint Genome Institute"/>
            <person name="Kjaerbolling I."/>
            <person name="Vesth T.C."/>
            <person name="Frisvad J.C."/>
            <person name="Nybo J.L."/>
            <person name="Theobald S."/>
            <person name="Kildgaard S."/>
            <person name="Petersen T.I."/>
            <person name="Kuo A."/>
            <person name="Sato A."/>
            <person name="Lyhne E.K."/>
            <person name="Kogle M.E."/>
            <person name="Wiebenga A."/>
            <person name="Kun R.S."/>
            <person name="Lubbers R.J."/>
            <person name="Makela M.R."/>
            <person name="Barry K."/>
            <person name="Chovatia M."/>
            <person name="Clum A."/>
            <person name="Daum C."/>
            <person name="Haridas S."/>
            <person name="He G."/>
            <person name="LaButti K."/>
            <person name="Lipzen A."/>
            <person name="Mondo S."/>
            <person name="Pangilinan J."/>
            <person name="Riley R."/>
            <person name="Salamov A."/>
            <person name="Simmons B.A."/>
            <person name="Magnuson J.K."/>
            <person name="Henrissat B."/>
            <person name="Mortensen U.H."/>
            <person name="Larsen T.O."/>
            <person name="De vries R.P."/>
            <person name="Grigoriev I.V."/>
            <person name="Machida M."/>
            <person name="Baker S.E."/>
            <person name="Andersen M.R."/>
        </authorList>
    </citation>
    <scope>NUCLEOTIDE SEQUENCE [LARGE SCALE GENOMIC DNA]</scope>
    <source>
        <strain evidence="2 3">CBS 117635</strain>
    </source>
</reference>
<protein>
    <submittedName>
        <fullName evidence="2">Uncharacterized protein</fullName>
    </submittedName>
</protein>
<feature type="transmembrane region" description="Helical" evidence="1">
    <location>
        <begin position="283"/>
        <end position="300"/>
    </location>
</feature>
<name>A0A5N6JBT9_9EURO</name>
<keyword evidence="3" id="KW-1185">Reference proteome</keyword>
<sequence length="484" mass="54230">MPRLANLRTGSTDYEYGQLPYNHTPDGERDVANCKFPSIPKKMNEKWKRNAIWGIIGTAFFLIVSFTGVAIAFTVVFAVESPNVGGYRSDSPEYALYKNTRFEECYSAPGSTTNCTAMRVALNSSTITGFGYLRSSAVFNEDNSPDWCEAVSCFNDYKVIPSTPRDSAMWPTLLTSWATCAGFLVGSLFQLLLQQKALYSPRNKPCKGLGEVHWYSWLFIGYDLVSFIWWWVSFGKLAAAPESAATPFIVGWVIPWKYAGLFRYHPFSCAFGTNRRGKDVARGIFYILAVIQWIASWYVIHINLPSLTAPGPGWGLRAPDPSYDCVQSQIDAAPGTSTCSATQICSRNWLFVDFGFHLLYLNANPLIAIGLIFLALTLLALSPLFMMVIACFLRDKSPSLSPRSMLRWADPGPIAILSLLSVFEIITGCILVVDMVKRLNGTPDATVAFDWECRAIHVALSPWKYYIDLDYERGWRIAKLWFNS</sequence>
<dbReference type="AlphaFoldDB" id="A0A5N6JBT9"/>
<evidence type="ECO:0000313" key="2">
    <source>
        <dbReference type="EMBL" id="KAB8276128.1"/>
    </source>
</evidence>
<organism evidence="2 3">
    <name type="scientific">Aspergillus minisclerotigenes</name>
    <dbReference type="NCBI Taxonomy" id="656917"/>
    <lineage>
        <taxon>Eukaryota</taxon>
        <taxon>Fungi</taxon>
        <taxon>Dikarya</taxon>
        <taxon>Ascomycota</taxon>
        <taxon>Pezizomycotina</taxon>
        <taxon>Eurotiomycetes</taxon>
        <taxon>Eurotiomycetidae</taxon>
        <taxon>Eurotiales</taxon>
        <taxon>Aspergillaceae</taxon>
        <taxon>Aspergillus</taxon>
        <taxon>Aspergillus subgen. Circumdati</taxon>
    </lineage>
</organism>
<feature type="transmembrane region" description="Helical" evidence="1">
    <location>
        <begin position="214"/>
        <end position="232"/>
    </location>
</feature>
<feature type="transmembrane region" description="Helical" evidence="1">
    <location>
        <begin position="414"/>
        <end position="433"/>
    </location>
</feature>
<keyword evidence="1" id="KW-0812">Transmembrane</keyword>
<feature type="transmembrane region" description="Helical" evidence="1">
    <location>
        <begin position="174"/>
        <end position="193"/>
    </location>
</feature>
<proteinExistence type="predicted"/>
<feature type="transmembrane region" description="Helical" evidence="1">
    <location>
        <begin position="366"/>
        <end position="393"/>
    </location>
</feature>
<gene>
    <name evidence="2" type="ORF">BDV30DRAFT_235966</name>
</gene>
<evidence type="ECO:0000313" key="3">
    <source>
        <dbReference type="Proteomes" id="UP000326289"/>
    </source>
</evidence>
<feature type="transmembrane region" description="Helical" evidence="1">
    <location>
        <begin position="51"/>
        <end position="79"/>
    </location>
</feature>
<accession>A0A5N6JBT9</accession>